<evidence type="ECO:0000313" key="3">
    <source>
        <dbReference type="Proteomes" id="UP000075920"/>
    </source>
</evidence>
<evidence type="ECO:0000313" key="2">
    <source>
        <dbReference type="EnsemblMetazoa" id="AMIN006103-PA"/>
    </source>
</evidence>
<protein>
    <submittedName>
        <fullName evidence="2">Uncharacterized protein</fullName>
    </submittedName>
</protein>
<feature type="signal peptide" evidence="1">
    <location>
        <begin position="1"/>
        <end position="19"/>
    </location>
</feature>
<accession>A0A182W6Y1</accession>
<organism evidence="2 3">
    <name type="scientific">Anopheles minimus</name>
    <dbReference type="NCBI Taxonomy" id="112268"/>
    <lineage>
        <taxon>Eukaryota</taxon>
        <taxon>Metazoa</taxon>
        <taxon>Ecdysozoa</taxon>
        <taxon>Arthropoda</taxon>
        <taxon>Hexapoda</taxon>
        <taxon>Insecta</taxon>
        <taxon>Pterygota</taxon>
        <taxon>Neoptera</taxon>
        <taxon>Endopterygota</taxon>
        <taxon>Diptera</taxon>
        <taxon>Nematocera</taxon>
        <taxon>Culicoidea</taxon>
        <taxon>Culicidae</taxon>
        <taxon>Anophelinae</taxon>
        <taxon>Anopheles</taxon>
    </lineage>
</organism>
<dbReference type="Proteomes" id="UP000075920">
    <property type="component" value="Unassembled WGS sequence"/>
</dbReference>
<sequence>MKFLVFSAVLCTLVVASTAQSFKSPAILQMQGALGNMLSVVRDMSIANKALMINSEDQEMLATAFTALEELYNLFPTFGSANSSTLPLATRTKLNNAFSNLQNAVAGWESAMDQRNPDNLATTFKAIENAFLSFAGVVFTL</sequence>
<proteinExistence type="predicted"/>
<reference evidence="3" key="1">
    <citation type="submission" date="2013-03" db="EMBL/GenBank/DDBJ databases">
        <title>The Genome Sequence of Anopheles minimus MINIMUS1.</title>
        <authorList>
            <consortium name="The Broad Institute Genomics Platform"/>
            <person name="Neafsey D.E."/>
            <person name="Walton C."/>
            <person name="Walker B."/>
            <person name="Young S.K."/>
            <person name="Zeng Q."/>
            <person name="Gargeya S."/>
            <person name="Fitzgerald M."/>
            <person name="Haas B."/>
            <person name="Abouelleil A."/>
            <person name="Allen A.W."/>
            <person name="Alvarado L."/>
            <person name="Arachchi H.M."/>
            <person name="Berlin A.M."/>
            <person name="Chapman S.B."/>
            <person name="Gainer-Dewar J."/>
            <person name="Goldberg J."/>
            <person name="Griggs A."/>
            <person name="Gujja S."/>
            <person name="Hansen M."/>
            <person name="Howarth C."/>
            <person name="Imamovic A."/>
            <person name="Ireland A."/>
            <person name="Larimer J."/>
            <person name="McCowan C."/>
            <person name="Murphy C."/>
            <person name="Pearson M."/>
            <person name="Poon T.W."/>
            <person name="Priest M."/>
            <person name="Roberts A."/>
            <person name="Saif S."/>
            <person name="Shea T."/>
            <person name="Sisk P."/>
            <person name="Sykes S."/>
            <person name="Wortman J."/>
            <person name="Nusbaum C."/>
            <person name="Birren B."/>
        </authorList>
    </citation>
    <scope>NUCLEOTIDE SEQUENCE [LARGE SCALE GENOMIC DNA]</scope>
    <source>
        <strain evidence="3">MINIMUS1</strain>
    </source>
</reference>
<dbReference type="AlphaFoldDB" id="A0A182W6Y1"/>
<reference evidence="2" key="2">
    <citation type="submission" date="2020-05" db="UniProtKB">
        <authorList>
            <consortium name="EnsemblMetazoa"/>
        </authorList>
    </citation>
    <scope>IDENTIFICATION</scope>
    <source>
        <strain evidence="2">MINIMUS1</strain>
    </source>
</reference>
<dbReference type="EnsemblMetazoa" id="AMIN006103-RA">
    <property type="protein sequence ID" value="AMIN006103-PA"/>
    <property type="gene ID" value="AMIN006103"/>
</dbReference>
<name>A0A182W6Y1_9DIPT</name>
<keyword evidence="3" id="KW-1185">Reference proteome</keyword>
<feature type="chain" id="PRO_5008140852" evidence="1">
    <location>
        <begin position="20"/>
        <end position="141"/>
    </location>
</feature>
<dbReference type="VEuPathDB" id="VectorBase:AMIN006103"/>
<evidence type="ECO:0000256" key="1">
    <source>
        <dbReference type="SAM" id="SignalP"/>
    </source>
</evidence>
<keyword evidence="1" id="KW-0732">Signal</keyword>